<dbReference type="InterPro" id="IPR045851">
    <property type="entry name" value="AMP-bd_C_sf"/>
</dbReference>
<dbReference type="EMBL" id="JAGSXJ010000003">
    <property type="protein sequence ID" value="KAH6693846.1"/>
    <property type="molecule type" value="Genomic_DNA"/>
</dbReference>
<evidence type="ECO:0008006" key="7">
    <source>
        <dbReference type="Google" id="ProtNLM"/>
    </source>
</evidence>
<comment type="caution">
    <text evidence="5">The sequence shown here is derived from an EMBL/GenBank/DDBJ whole genome shotgun (WGS) entry which is preliminary data.</text>
</comment>
<proteinExistence type="inferred from homology"/>
<evidence type="ECO:0000259" key="4">
    <source>
        <dbReference type="Pfam" id="PF13193"/>
    </source>
</evidence>
<name>A0A9P9ABW2_9PEZI</name>
<evidence type="ECO:0000259" key="3">
    <source>
        <dbReference type="Pfam" id="PF00501"/>
    </source>
</evidence>
<evidence type="ECO:0000313" key="5">
    <source>
        <dbReference type="EMBL" id="KAH6693846.1"/>
    </source>
</evidence>
<dbReference type="SUPFAM" id="SSF56801">
    <property type="entry name" value="Acetyl-CoA synthetase-like"/>
    <property type="match status" value="1"/>
</dbReference>
<dbReference type="PANTHER" id="PTHR24096:SF149">
    <property type="entry name" value="AMP-BINDING DOMAIN-CONTAINING PROTEIN-RELATED"/>
    <property type="match status" value="1"/>
</dbReference>
<keyword evidence="2" id="KW-0436">Ligase</keyword>
<gene>
    <name evidence="5" type="ORF">F5X68DRAFT_248315</name>
</gene>
<dbReference type="AlphaFoldDB" id="A0A9P9ABW2"/>
<dbReference type="OrthoDB" id="1898221at2759"/>
<dbReference type="GO" id="GO:0016405">
    <property type="term" value="F:CoA-ligase activity"/>
    <property type="evidence" value="ECO:0007669"/>
    <property type="project" value="TreeGrafter"/>
</dbReference>
<evidence type="ECO:0000256" key="1">
    <source>
        <dbReference type="ARBA" id="ARBA00006432"/>
    </source>
</evidence>
<dbReference type="InterPro" id="IPR000873">
    <property type="entry name" value="AMP-dep_synth/lig_dom"/>
</dbReference>
<dbReference type="Pfam" id="PF13193">
    <property type="entry name" value="AMP-binding_C"/>
    <property type="match status" value="1"/>
</dbReference>
<feature type="domain" description="AMP-dependent synthetase/ligase" evidence="3">
    <location>
        <begin position="195"/>
        <end position="339"/>
    </location>
</feature>
<accession>A0A9P9ABW2</accession>
<evidence type="ECO:0000313" key="6">
    <source>
        <dbReference type="Proteomes" id="UP000770015"/>
    </source>
</evidence>
<dbReference type="InterPro" id="IPR020845">
    <property type="entry name" value="AMP-binding_CS"/>
</dbReference>
<dbReference type="GO" id="GO:0019748">
    <property type="term" value="P:secondary metabolic process"/>
    <property type="evidence" value="ECO:0007669"/>
    <property type="project" value="TreeGrafter"/>
</dbReference>
<dbReference type="InterPro" id="IPR042099">
    <property type="entry name" value="ANL_N_sf"/>
</dbReference>
<dbReference type="PROSITE" id="PS00455">
    <property type="entry name" value="AMP_BINDING"/>
    <property type="match status" value="1"/>
</dbReference>
<keyword evidence="6" id="KW-1185">Reference proteome</keyword>
<dbReference type="PANTHER" id="PTHR24096">
    <property type="entry name" value="LONG-CHAIN-FATTY-ACID--COA LIGASE"/>
    <property type="match status" value="1"/>
</dbReference>
<protein>
    <recommendedName>
        <fullName evidence="7">Acetyl-CoA synthetase-like protein</fullName>
    </recommendedName>
</protein>
<dbReference type="Gene3D" id="3.40.50.12780">
    <property type="entry name" value="N-terminal domain of ligase-like"/>
    <property type="match status" value="2"/>
</dbReference>
<feature type="domain" description="AMP-binding enzyme C-terminal" evidence="4">
    <location>
        <begin position="390"/>
        <end position="470"/>
    </location>
</feature>
<organism evidence="5 6">
    <name type="scientific">Plectosphaerella plurivora</name>
    <dbReference type="NCBI Taxonomy" id="936078"/>
    <lineage>
        <taxon>Eukaryota</taxon>
        <taxon>Fungi</taxon>
        <taxon>Dikarya</taxon>
        <taxon>Ascomycota</taxon>
        <taxon>Pezizomycotina</taxon>
        <taxon>Sordariomycetes</taxon>
        <taxon>Hypocreomycetidae</taxon>
        <taxon>Glomerellales</taxon>
        <taxon>Plectosphaerellaceae</taxon>
        <taxon>Plectosphaerella</taxon>
    </lineage>
</organism>
<dbReference type="Pfam" id="PF00501">
    <property type="entry name" value="AMP-binding"/>
    <property type="match status" value="1"/>
</dbReference>
<sequence length="492" mass="54487">MPSLSMPSGNLPTILFAENDVAEDQPIWVDAEAQGRTIDKATARSLVRRLAAGYRSAGLVRSKSQTPDVVVLLSENQPLHFPNILAIIAAGGIVATCPWQASVEELLYRVSILQPTAILCSRKSLEMAQLAQRKAKHPFKIVVQDSVAMEVLNLSSNQTLISDDALEWDREWNKDIANRTSVIVFSSGTTGYPKGLTNYLVPGSNIDLLVSTLERQEINFLLTVPPILQRLVTHDRWEELDMPSLQHAVVGAARCTPELQQAVTKKMSGGGFCQQVWGMTELTFVATMPVPGFLGPWESVGKLLDGNKIKVCAEDGTEVQTGMEGEIYISGPTKTNGYYGQMDEQRRASFVDEWLRSGDLGYVDVNGYLFITGRNKDLIKYNGAQVSPREIEDVIKTHREVLDAAVVGLELDDGNELPTAFVVLRECPVQDRFRHLEDIVSYTAKHVSPYKRLRGGAYAVEDIPKNTMGKVLYKDLRVLAREMSGRVLRAKI</sequence>
<dbReference type="InterPro" id="IPR025110">
    <property type="entry name" value="AMP-bd_C"/>
</dbReference>
<reference evidence="5" key="1">
    <citation type="journal article" date="2021" name="Nat. Commun.">
        <title>Genetic determinants of endophytism in the Arabidopsis root mycobiome.</title>
        <authorList>
            <person name="Mesny F."/>
            <person name="Miyauchi S."/>
            <person name="Thiergart T."/>
            <person name="Pickel B."/>
            <person name="Atanasova L."/>
            <person name="Karlsson M."/>
            <person name="Huettel B."/>
            <person name="Barry K.W."/>
            <person name="Haridas S."/>
            <person name="Chen C."/>
            <person name="Bauer D."/>
            <person name="Andreopoulos W."/>
            <person name="Pangilinan J."/>
            <person name="LaButti K."/>
            <person name="Riley R."/>
            <person name="Lipzen A."/>
            <person name="Clum A."/>
            <person name="Drula E."/>
            <person name="Henrissat B."/>
            <person name="Kohler A."/>
            <person name="Grigoriev I.V."/>
            <person name="Martin F.M."/>
            <person name="Hacquard S."/>
        </authorList>
    </citation>
    <scope>NUCLEOTIDE SEQUENCE</scope>
    <source>
        <strain evidence="5">MPI-SDFR-AT-0117</strain>
    </source>
</reference>
<dbReference type="Gene3D" id="3.30.300.30">
    <property type="match status" value="1"/>
</dbReference>
<dbReference type="Proteomes" id="UP000770015">
    <property type="component" value="Unassembled WGS sequence"/>
</dbReference>
<evidence type="ECO:0000256" key="2">
    <source>
        <dbReference type="ARBA" id="ARBA00022598"/>
    </source>
</evidence>
<comment type="similarity">
    <text evidence="1">Belongs to the ATP-dependent AMP-binding enzyme family.</text>
</comment>